<protein>
    <submittedName>
        <fullName evidence="1">Uncharacterized protein</fullName>
    </submittedName>
</protein>
<dbReference type="Proteomes" id="UP000823775">
    <property type="component" value="Unassembled WGS sequence"/>
</dbReference>
<comment type="caution">
    <text evidence="1">The sequence shown here is derived from an EMBL/GenBank/DDBJ whole genome shotgun (WGS) entry which is preliminary data.</text>
</comment>
<evidence type="ECO:0000313" key="1">
    <source>
        <dbReference type="EMBL" id="MCD9640168.1"/>
    </source>
</evidence>
<proteinExistence type="predicted"/>
<name>A0ABS8UZB2_DATST</name>
<reference evidence="1 2" key="1">
    <citation type="journal article" date="2021" name="BMC Genomics">
        <title>Datura genome reveals duplications of psychoactive alkaloid biosynthetic genes and high mutation rate following tissue culture.</title>
        <authorList>
            <person name="Rajewski A."/>
            <person name="Carter-House D."/>
            <person name="Stajich J."/>
            <person name="Litt A."/>
        </authorList>
    </citation>
    <scope>NUCLEOTIDE SEQUENCE [LARGE SCALE GENOMIC DNA]</scope>
    <source>
        <strain evidence="1">AR-01</strain>
    </source>
</reference>
<sequence length="63" mass="7049">AREAPVAWAHFQTRGAIILVHFHGRCDRRSDARPGTRCPSSCAKRPSPYAMGGVMRHWRGTFA</sequence>
<organism evidence="1 2">
    <name type="scientific">Datura stramonium</name>
    <name type="common">Jimsonweed</name>
    <name type="synonym">Common thornapple</name>
    <dbReference type="NCBI Taxonomy" id="4076"/>
    <lineage>
        <taxon>Eukaryota</taxon>
        <taxon>Viridiplantae</taxon>
        <taxon>Streptophyta</taxon>
        <taxon>Embryophyta</taxon>
        <taxon>Tracheophyta</taxon>
        <taxon>Spermatophyta</taxon>
        <taxon>Magnoliopsida</taxon>
        <taxon>eudicotyledons</taxon>
        <taxon>Gunneridae</taxon>
        <taxon>Pentapetalae</taxon>
        <taxon>asterids</taxon>
        <taxon>lamiids</taxon>
        <taxon>Solanales</taxon>
        <taxon>Solanaceae</taxon>
        <taxon>Solanoideae</taxon>
        <taxon>Datureae</taxon>
        <taxon>Datura</taxon>
    </lineage>
</organism>
<gene>
    <name evidence="1" type="ORF">HAX54_025312</name>
</gene>
<accession>A0ABS8UZB2</accession>
<keyword evidence="2" id="KW-1185">Reference proteome</keyword>
<feature type="non-terminal residue" evidence="1">
    <location>
        <position position="1"/>
    </location>
</feature>
<evidence type="ECO:0000313" key="2">
    <source>
        <dbReference type="Proteomes" id="UP000823775"/>
    </source>
</evidence>
<dbReference type="EMBL" id="JACEIK010003073">
    <property type="protein sequence ID" value="MCD9640168.1"/>
    <property type="molecule type" value="Genomic_DNA"/>
</dbReference>